<dbReference type="GO" id="GO:0070567">
    <property type="term" value="F:cytidylyltransferase activity"/>
    <property type="evidence" value="ECO:0007669"/>
    <property type="project" value="InterPro"/>
</dbReference>
<dbReference type="SUPFAM" id="SSF53448">
    <property type="entry name" value="Nucleotide-diphospho-sugar transferases"/>
    <property type="match status" value="1"/>
</dbReference>
<dbReference type="Pfam" id="PF01128">
    <property type="entry name" value="IspD"/>
    <property type="match status" value="1"/>
</dbReference>
<accession>X1VEF9</accession>
<dbReference type="EMBL" id="BARW01027577">
    <property type="protein sequence ID" value="GAJ16132.1"/>
    <property type="molecule type" value="Genomic_DNA"/>
</dbReference>
<proteinExistence type="predicted"/>
<reference evidence="3" key="1">
    <citation type="journal article" date="2014" name="Front. Microbiol.">
        <title>High frequency of phylogenetically diverse reductive dehalogenase-homologous genes in deep subseafloor sedimentary metagenomes.</title>
        <authorList>
            <person name="Kawai M."/>
            <person name="Futagami T."/>
            <person name="Toyoda A."/>
            <person name="Takaki Y."/>
            <person name="Nishi S."/>
            <person name="Hori S."/>
            <person name="Arai W."/>
            <person name="Tsubouchi T."/>
            <person name="Morono Y."/>
            <person name="Uchiyama I."/>
            <person name="Ito T."/>
            <person name="Fujiyama A."/>
            <person name="Inagaki F."/>
            <person name="Takami H."/>
        </authorList>
    </citation>
    <scope>NUCLEOTIDE SEQUENCE</scope>
    <source>
        <strain evidence="3">Expedition CK06-06</strain>
    </source>
</reference>
<protein>
    <recommendedName>
        <fullName evidence="4">MobA-like NTP transferase domain-containing protein</fullName>
    </recommendedName>
</protein>
<evidence type="ECO:0000313" key="3">
    <source>
        <dbReference type="EMBL" id="GAJ16132.1"/>
    </source>
</evidence>
<comment type="caution">
    <text evidence="3">The sequence shown here is derived from an EMBL/GenBank/DDBJ whole genome shotgun (WGS) entry which is preliminary data.</text>
</comment>
<feature type="non-terminal residue" evidence="3">
    <location>
        <position position="77"/>
    </location>
</feature>
<dbReference type="InterPro" id="IPR029044">
    <property type="entry name" value="Nucleotide-diphossugar_trans"/>
</dbReference>
<dbReference type="Gene3D" id="3.90.550.10">
    <property type="entry name" value="Spore Coat Polysaccharide Biosynthesis Protein SpsA, Chain A"/>
    <property type="match status" value="1"/>
</dbReference>
<evidence type="ECO:0000256" key="1">
    <source>
        <dbReference type="ARBA" id="ARBA00022679"/>
    </source>
</evidence>
<keyword evidence="1" id="KW-0808">Transferase</keyword>
<sequence>MGKSVAVIICAAGASSRFGGKRKKPFVDVAGRAVFLRSVELFSSRDDVKQILLAIAPEDEELVNVKWGPNLSFFNVK</sequence>
<dbReference type="AlphaFoldDB" id="X1VEF9"/>
<evidence type="ECO:0000256" key="2">
    <source>
        <dbReference type="ARBA" id="ARBA00022695"/>
    </source>
</evidence>
<gene>
    <name evidence="3" type="ORF">S12H4_44716</name>
</gene>
<evidence type="ECO:0008006" key="4">
    <source>
        <dbReference type="Google" id="ProtNLM"/>
    </source>
</evidence>
<name>X1VEF9_9ZZZZ</name>
<organism evidence="3">
    <name type="scientific">marine sediment metagenome</name>
    <dbReference type="NCBI Taxonomy" id="412755"/>
    <lineage>
        <taxon>unclassified sequences</taxon>
        <taxon>metagenomes</taxon>
        <taxon>ecological metagenomes</taxon>
    </lineage>
</organism>
<keyword evidence="2" id="KW-0548">Nucleotidyltransferase</keyword>
<dbReference type="InterPro" id="IPR034683">
    <property type="entry name" value="IspD/TarI"/>
</dbReference>